<dbReference type="InterPro" id="IPR006656">
    <property type="entry name" value="Mopterin_OxRdtase"/>
</dbReference>
<dbReference type="InterPro" id="IPR006963">
    <property type="entry name" value="Mopterin_OxRdtase_4Fe-4S_dom"/>
</dbReference>
<dbReference type="InterPro" id="IPR009010">
    <property type="entry name" value="Asp_de-COase-like_dom_sf"/>
</dbReference>
<dbReference type="OrthoDB" id="9792592at2"/>
<evidence type="ECO:0000259" key="9">
    <source>
        <dbReference type="SMART" id="SM00926"/>
    </source>
</evidence>
<protein>
    <submittedName>
        <fullName evidence="10">Thiosulfate reductase / polysulfide reductase chain A</fullName>
    </submittedName>
</protein>
<keyword evidence="7" id="KW-0408">Iron</keyword>
<dbReference type="GO" id="GO:0046872">
    <property type="term" value="F:metal ion binding"/>
    <property type="evidence" value="ECO:0007669"/>
    <property type="project" value="UniProtKB-KW"/>
</dbReference>
<keyword evidence="8" id="KW-0411">Iron-sulfur</keyword>
<dbReference type="SMART" id="SM00926">
    <property type="entry name" value="Molybdop_Fe4S4"/>
    <property type="match status" value="1"/>
</dbReference>
<dbReference type="GO" id="GO:0016491">
    <property type="term" value="F:oxidoreductase activity"/>
    <property type="evidence" value="ECO:0007669"/>
    <property type="project" value="UniProtKB-KW"/>
</dbReference>
<dbReference type="Gene3D" id="3.30.2070.10">
    <property type="entry name" value="Formate dehydrogenase/DMSO reductase"/>
    <property type="match status" value="1"/>
</dbReference>
<organism evidence="10 11">
    <name type="scientific">Salinimicrobium sediminis</name>
    <dbReference type="NCBI Taxonomy" id="1343891"/>
    <lineage>
        <taxon>Bacteria</taxon>
        <taxon>Pseudomonadati</taxon>
        <taxon>Bacteroidota</taxon>
        <taxon>Flavobacteriia</taxon>
        <taxon>Flavobacteriales</taxon>
        <taxon>Flavobacteriaceae</taxon>
        <taxon>Salinimicrobium</taxon>
    </lineage>
</organism>
<sequence>MTTSRRKFIKISALGLGGLATTSGAFNLFGMNPFFEKTVKESIARKFVRSATYCEVCFWKCAGWVYTDEEGEITKIIGNDDDTHCNGRLCPRGTGGVGMYTDEDRLKTPLIRTTINGEETFREASWEEALDLVASKFQTIKEQYGPESFALLKHGSPGSHLEHLFKAYGSDTIAEPAYAQCRGPRETGFGLTFGSWVGSPEPTDIRDTKCLVLIGSHIGENMHNSQVQEMSDAIDKGAKIITVDPRFSTAASKSDHWLAIKPATDMALLLSWMHVLIEEGLYNKKYVEKYTTGFDQLKAHVRTNTPEWAYGITGIKPEEIRKTARIMAAAAPAVIVHPGRHVTWYGDDSQRGRAVAILNGLLGSWGNRGGFYFKESLKVPSYPHPEYPKPRWGWEEIGEKYPFAQMGITSEVVKATIESEGNEHPVKAWMVAGTNLIQTLPQRDKTIDAINALDFLVVMDTMPMEITGYADVVLPECTYLERYDGIRSATNRTPSIAVRIPAVKPKYDSKPAWWISKQIGERLGLGEFFNYDDYEEVIEWQLNKLGTSLEEMKKIGVKNFDRTSGPLYLQEDQDYHFFTPSGKIEFYSQQLANKGFDPIPVYTKHPEPPQGFYRLNYGRSPMHTFSRTINNPHLSDLKAENTLWVNPKAARILKLKKDQEVWLKNQDGIASTFPIKVRITERIRWDSVYMYHGFGHNEKKLSRAFGKGVSDTEMISQTAVDPLMGGTGLRGNFVSILTENPHKKAEI</sequence>
<dbReference type="CDD" id="cd02778">
    <property type="entry name" value="MopB_CT_Thiosulfate-R-like"/>
    <property type="match status" value="1"/>
</dbReference>
<dbReference type="PANTHER" id="PTHR43742:SF9">
    <property type="entry name" value="TETRATHIONATE REDUCTASE SUBUNIT A"/>
    <property type="match status" value="1"/>
</dbReference>
<evidence type="ECO:0000256" key="7">
    <source>
        <dbReference type="ARBA" id="ARBA00023004"/>
    </source>
</evidence>
<dbReference type="PROSITE" id="PS51318">
    <property type="entry name" value="TAT"/>
    <property type="match status" value="1"/>
</dbReference>
<accession>A0A285X2P6</accession>
<feature type="domain" description="4Fe-4S Mo/W bis-MGD-type" evidence="9">
    <location>
        <begin position="47"/>
        <end position="102"/>
    </location>
</feature>
<dbReference type="EMBL" id="OCMF01000001">
    <property type="protein sequence ID" value="SOC79296.1"/>
    <property type="molecule type" value="Genomic_DNA"/>
</dbReference>
<evidence type="ECO:0000256" key="3">
    <source>
        <dbReference type="ARBA" id="ARBA00022505"/>
    </source>
</evidence>
<dbReference type="Gene3D" id="3.40.228.10">
    <property type="entry name" value="Dimethylsulfoxide Reductase, domain 2"/>
    <property type="match status" value="1"/>
</dbReference>
<dbReference type="InterPro" id="IPR006657">
    <property type="entry name" value="MoPterin_dinucl-bd_dom"/>
</dbReference>
<gene>
    <name evidence="10" type="ORF">SAMN06296241_0817</name>
</gene>
<reference evidence="11" key="1">
    <citation type="submission" date="2017-09" db="EMBL/GenBank/DDBJ databases">
        <authorList>
            <person name="Varghese N."/>
            <person name="Submissions S."/>
        </authorList>
    </citation>
    <scope>NUCLEOTIDE SEQUENCE [LARGE SCALE GENOMIC DNA]</scope>
    <source>
        <strain evidence="11">CGMCC 1.12641</strain>
    </source>
</reference>
<keyword evidence="6" id="KW-0560">Oxidoreductase</keyword>
<evidence type="ECO:0000313" key="10">
    <source>
        <dbReference type="EMBL" id="SOC79296.1"/>
    </source>
</evidence>
<keyword evidence="5" id="KW-0732">Signal</keyword>
<proteinExistence type="inferred from homology"/>
<dbReference type="RefSeq" id="WP_097055036.1">
    <property type="nucleotide sequence ID" value="NZ_OCMF01000001.1"/>
</dbReference>
<dbReference type="Gene3D" id="2.40.40.20">
    <property type="match status" value="1"/>
</dbReference>
<dbReference type="InterPro" id="IPR050612">
    <property type="entry name" value="Prok_Mopterin_Oxidored"/>
</dbReference>
<dbReference type="Pfam" id="PF00384">
    <property type="entry name" value="Molybdopterin"/>
    <property type="match status" value="1"/>
</dbReference>
<evidence type="ECO:0000256" key="6">
    <source>
        <dbReference type="ARBA" id="ARBA00023002"/>
    </source>
</evidence>
<dbReference type="SUPFAM" id="SSF50692">
    <property type="entry name" value="ADC-like"/>
    <property type="match status" value="1"/>
</dbReference>
<dbReference type="Proteomes" id="UP000219193">
    <property type="component" value="Unassembled WGS sequence"/>
</dbReference>
<dbReference type="InterPro" id="IPR006311">
    <property type="entry name" value="TAT_signal"/>
</dbReference>
<keyword evidence="2" id="KW-0004">4Fe-4S</keyword>
<dbReference type="AlphaFoldDB" id="A0A285X2P6"/>
<dbReference type="SUPFAM" id="SSF53706">
    <property type="entry name" value="Formate dehydrogenase/DMSO reductase, domains 1-3"/>
    <property type="match status" value="1"/>
</dbReference>
<evidence type="ECO:0000256" key="5">
    <source>
        <dbReference type="ARBA" id="ARBA00022729"/>
    </source>
</evidence>
<dbReference type="GO" id="GO:0051539">
    <property type="term" value="F:4 iron, 4 sulfur cluster binding"/>
    <property type="evidence" value="ECO:0007669"/>
    <property type="project" value="UniProtKB-KW"/>
</dbReference>
<name>A0A285X2P6_9FLAO</name>
<evidence type="ECO:0000256" key="8">
    <source>
        <dbReference type="ARBA" id="ARBA00023014"/>
    </source>
</evidence>
<evidence type="ECO:0000313" key="11">
    <source>
        <dbReference type="Proteomes" id="UP000219193"/>
    </source>
</evidence>
<evidence type="ECO:0000256" key="1">
    <source>
        <dbReference type="ARBA" id="ARBA00010312"/>
    </source>
</evidence>
<comment type="similarity">
    <text evidence="1">Belongs to the prokaryotic molybdopterin-containing oxidoreductase family.</text>
</comment>
<dbReference type="Gene3D" id="2.20.25.90">
    <property type="entry name" value="ADC-like domains"/>
    <property type="match status" value="1"/>
</dbReference>
<dbReference type="Pfam" id="PF01568">
    <property type="entry name" value="Molydop_binding"/>
    <property type="match status" value="1"/>
</dbReference>
<dbReference type="Gene3D" id="3.40.50.740">
    <property type="match status" value="1"/>
</dbReference>
<keyword evidence="4" id="KW-0479">Metal-binding</keyword>
<keyword evidence="3" id="KW-0500">Molybdenum</keyword>
<dbReference type="PANTHER" id="PTHR43742">
    <property type="entry name" value="TRIMETHYLAMINE-N-OXIDE REDUCTASE"/>
    <property type="match status" value="1"/>
</dbReference>
<evidence type="ECO:0000256" key="2">
    <source>
        <dbReference type="ARBA" id="ARBA00022485"/>
    </source>
</evidence>
<dbReference type="GO" id="GO:0043546">
    <property type="term" value="F:molybdopterin cofactor binding"/>
    <property type="evidence" value="ECO:0007669"/>
    <property type="project" value="InterPro"/>
</dbReference>
<evidence type="ECO:0000256" key="4">
    <source>
        <dbReference type="ARBA" id="ARBA00022723"/>
    </source>
</evidence>
<keyword evidence="11" id="KW-1185">Reference proteome</keyword>